<name>A0ABW4LNH9_9BACI</name>
<dbReference type="PROSITE" id="PS50943">
    <property type="entry name" value="HTH_CROC1"/>
    <property type="match status" value="1"/>
</dbReference>
<gene>
    <name evidence="2" type="ORF">ACFSCX_08520</name>
</gene>
<protein>
    <submittedName>
        <fullName evidence="2">Helix-turn-helix domain-containing protein</fullName>
    </submittedName>
</protein>
<keyword evidence="3" id="KW-1185">Reference proteome</keyword>
<accession>A0ABW4LNH9</accession>
<dbReference type="Pfam" id="PF01381">
    <property type="entry name" value="HTH_3"/>
    <property type="match status" value="1"/>
</dbReference>
<dbReference type="SUPFAM" id="SSF47413">
    <property type="entry name" value="lambda repressor-like DNA-binding domains"/>
    <property type="match status" value="1"/>
</dbReference>
<sequence length="66" mass="7361">MNEVAYQLKNARTKRGLTIDELAIKIGTSKEHLLNLEKGLVLPDLPLLEKVASELNYSFHIGNVSI</sequence>
<dbReference type="EMBL" id="JBHUEM010000009">
    <property type="protein sequence ID" value="MFD1736608.1"/>
    <property type="molecule type" value="Genomic_DNA"/>
</dbReference>
<evidence type="ECO:0000259" key="1">
    <source>
        <dbReference type="PROSITE" id="PS50943"/>
    </source>
</evidence>
<dbReference type="SMART" id="SM00530">
    <property type="entry name" value="HTH_XRE"/>
    <property type="match status" value="1"/>
</dbReference>
<dbReference type="Proteomes" id="UP001597214">
    <property type="component" value="Unassembled WGS sequence"/>
</dbReference>
<dbReference type="CDD" id="cd00093">
    <property type="entry name" value="HTH_XRE"/>
    <property type="match status" value="1"/>
</dbReference>
<proteinExistence type="predicted"/>
<evidence type="ECO:0000313" key="2">
    <source>
        <dbReference type="EMBL" id="MFD1736608.1"/>
    </source>
</evidence>
<organism evidence="2 3">
    <name type="scientific">Bacillus salitolerans</name>
    <dbReference type="NCBI Taxonomy" id="1437434"/>
    <lineage>
        <taxon>Bacteria</taxon>
        <taxon>Bacillati</taxon>
        <taxon>Bacillota</taxon>
        <taxon>Bacilli</taxon>
        <taxon>Bacillales</taxon>
        <taxon>Bacillaceae</taxon>
        <taxon>Bacillus</taxon>
    </lineage>
</organism>
<dbReference type="InterPro" id="IPR001387">
    <property type="entry name" value="Cro/C1-type_HTH"/>
</dbReference>
<reference evidence="3" key="1">
    <citation type="journal article" date="2019" name="Int. J. Syst. Evol. Microbiol.">
        <title>The Global Catalogue of Microorganisms (GCM) 10K type strain sequencing project: providing services to taxonomists for standard genome sequencing and annotation.</title>
        <authorList>
            <consortium name="The Broad Institute Genomics Platform"/>
            <consortium name="The Broad Institute Genome Sequencing Center for Infectious Disease"/>
            <person name="Wu L."/>
            <person name="Ma J."/>
        </authorList>
    </citation>
    <scope>NUCLEOTIDE SEQUENCE [LARGE SCALE GENOMIC DNA]</scope>
    <source>
        <strain evidence="3">CCUG 49339</strain>
    </source>
</reference>
<comment type="caution">
    <text evidence="2">The sequence shown here is derived from an EMBL/GenBank/DDBJ whole genome shotgun (WGS) entry which is preliminary data.</text>
</comment>
<dbReference type="RefSeq" id="WP_377927771.1">
    <property type="nucleotide sequence ID" value="NZ_JBHUEM010000009.1"/>
</dbReference>
<feature type="domain" description="HTH cro/C1-type" evidence="1">
    <location>
        <begin position="8"/>
        <end position="64"/>
    </location>
</feature>
<evidence type="ECO:0000313" key="3">
    <source>
        <dbReference type="Proteomes" id="UP001597214"/>
    </source>
</evidence>
<dbReference type="InterPro" id="IPR010982">
    <property type="entry name" value="Lambda_DNA-bd_dom_sf"/>
</dbReference>
<dbReference type="Gene3D" id="1.10.260.40">
    <property type="entry name" value="lambda repressor-like DNA-binding domains"/>
    <property type="match status" value="1"/>
</dbReference>